<feature type="region of interest" description="Disordered" evidence="10">
    <location>
        <begin position="915"/>
        <end position="985"/>
    </location>
</feature>
<feature type="region of interest" description="Disordered" evidence="10">
    <location>
        <begin position="378"/>
        <end position="406"/>
    </location>
</feature>
<feature type="region of interest" description="Disordered" evidence="10">
    <location>
        <begin position="1470"/>
        <end position="1508"/>
    </location>
</feature>
<dbReference type="SMART" id="SM00448">
    <property type="entry name" value="REC"/>
    <property type="match status" value="1"/>
</dbReference>
<dbReference type="CDD" id="cd05579">
    <property type="entry name" value="STKc_MAST_like"/>
    <property type="match status" value="1"/>
</dbReference>
<feature type="compositionally biased region" description="Basic and acidic residues" evidence="10">
    <location>
        <begin position="378"/>
        <end position="387"/>
    </location>
</feature>
<dbReference type="InterPro" id="IPR000961">
    <property type="entry name" value="AGC-kinase_C"/>
</dbReference>
<dbReference type="PROSITE" id="PS50112">
    <property type="entry name" value="PAS"/>
    <property type="match status" value="1"/>
</dbReference>
<dbReference type="SUPFAM" id="SSF56112">
    <property type="entry name" value="Protein kinase-like (PK-like)"/>
    <property type="match status" value="1"/>
</dbReference>
<feature type="compositionally biased region" description="Low complexity" evidence="10">
    <location>
        <begin position="445"/>
        <end position="455"/>
    </location>
</feature>
<comment type="catalytic activity">
    <reaction evidence="8">
        <text>L-seryl-[protein] + ATP = O-phospho-L-seryl-[protein] + ADP + H(+)</text>
        <dbReference type="Rhea" id="RHEA:17989"/>
        <dbReference type="Rhea" id="RHEA-COMP:9863"/>
        <dbReference type="Rhea" id="RHEA-COMP:11604"/>
        <dbReference type="ChEBI" id="CHEBI:15378"/>
        <dbReference type="ChEBI" id="CHEBI:29999"/>
        <dbReference type="ChEBI" id="CHEBI:30616"/>
        <dbReference type="ChEBI" id="CHEBI:83421"/>
        <dbReference type="ChEBI" id="CHEBI:456216"/>
        <dbReference type="EC" id="2.7.11.1"/>
    </reaction>
</comment>
<evidence type="ECO:0000256" key="6">
    <source>
        <dbReference type="ARBA" id="ARBA00022840"/>
    </source>
</evidence>
<evidence type="ECO:0000256" key="10">
    <source>
        <dbReference type="SAM" id="MobiDB-lite"/>
    </source>
</evidence>
<feature type="compositionally biased region" description="Low complexity" evidence="10">
    <location>
        <begin position="1377"/>
        <end position="1387"/>
    </location>
</feature>
<evidence type="ECO:0000256" key="5">
    <source>
        <dbReference type="ARBA" id="ARBA00022777"/>
    </source>
</evidence>
<dbReference type="PROSITE" id="PS50110">
    <property type="entry name" value="RESPONSE_REGULATORY"/>
    <property type="match status" value="1"/>
</dbReference>
<dbReference type="InterPro" id="IPR001789">
    <property type="entry name" value="Sig_transdc_resp-reg_receiver"/>
</dbReference>
<feature type="domain" description="AGC-kinase C-terminal" evidence="14">
    <location>
        <begin position="1440"/>
        <end position="1591"/>
    </location>
</feature>
<keyword evidence="9" id="KW-0597">Phosphoprotein</keyword>
<feature type="domain" description="Response regulatory" evidence="12">
    <location>
        <begin position="1804"/>
        <end position="1917"/>
    </location>
</feature>
<evidence type="ECO:0000313" key="15">
    <source>
        <dbReference type="EMBL" id="KAJ1732583.1"/>
    </source>
</evidence>
<dbReference type="CDD" id="cd17546">
    <property type="entry name" value="REC_hyHK_CKI1_RcsC-like"/>
    <property type="match status" value="1"/>
</dbReference>
<reference evidence="15" key="1">
    <citation type="submission" date="2022-07" db="EMBL/GenBank/DDBJ databases">
        <title>Phylogenomic reconstructions and comparative analyses of Kickxellomycotina fungi.</title>
        <authorList>
            <person name="Reynolds N.K."/>
            <person name="Stajich J.E."/>
            <person name="Barry K."/>
            <person name="Grigoriev I.V."/>
            <person name="Crous P."/>
            <person name="Smith M.E."/>
        </authorList>
    </citation>
    <scope>NUCLEOTIDE SEQUENCE</scope>
    <source>
        <strain evidence="15">BCRC 34381</strain>
    </source>
</reference>
<feature type="domain" description="PAS" evidence="13">
    <location>
        <begin position="501"/>
        <end position="547"/>
    </location>
</feature>
<dbReference type="Pfam" id="PF00072">
    <property type="entry name" value="Response_reg"/>
    <property type="match status" value="1"/>
</dbReference>
<dbReference type="InterPro" id="IPR011009">
    <property type="entry name" value="Kinase-like_dom_sf"/>
</dbReference>
<evidence type="ECO:0000256" key="2">
    <source>
        <dbReference type="ARBA" id="ARBA00022527"/>
    </source>
</evidence>
<dbReference type="EC" id="2.7.11.1" evidence="1"/>
<feature type="region of interest" description="Disordered" evidence="10">
    <location>
        <begin position="1270"/>
        <end position="1304"/>
    </location>
</feature>
<dbReference type="SUPFAM" id="SSF55785">
    <property type="entry name" value="PYP-like sensor domain (PAS domain)"/>
    <property type="match status" value="1"/>
</dbReference>
<dbReference type="InterPro" id="IPR000014">
    <property type="entry name" value="PAS"/>
</dbReference>
<dbReference type="GO" id="GO:0004674">
    <property type="term" value="F:protein serine/threonine kinase activity"/>
    <property type="evidence" value="ECO:0007669"/>
    <property type="project" value="UniProtKB-KW"/>
</dbReference>
<evidence type="ECO:0000259" key="13">
    <source>
        <dbReference type="PROSITE" id="PS50112"/>
    </source>
</evidence>
<name>A0A9W7YDX1_9FUNG</name>
<dbReference type="SMART" id="SM00091">
    <property type="entry name" value="PAS"/>
    <property type="match status" value="1"/>
</dbReference>
<evidence type="ECO:0000259" key="12">
    <source>
        <dbReference type="PROSITE" id="PS50110"/>
    </source>
</evidence>
<protein>
    <recommendedName>
        <fullName evidence="1">non-specific serine/threonine protein kinase</fullName>
        <ecNumber evidence="1">2.7.11.1</ecNumber>
    </recommendedName>
</protein>
<sequence>QTGMSDGSAHYDVQLASPVTDTWMVAQPADPNEAANVLLLFQTRMRARLSRAKAESEEELLSIIQDLSSFVEDGLSYVHEGEDVGADADIDEPGYVEDAFQDEHFANGSYVSDPDGLETPGLVMPGKALLGRDRGADSASHRTSGDPCPAHLWGAWPGSKTTAQVELKSLNRRLHDVMSHRGAVEEAHPGRLNVASAASSDSQDTGVSSQAGNRGCIVERSASQASIRTSGTGASQPAPLLVAEDEFRPTPFLEAIISLVNIIGHVLDLGAADMLRPLSGELLCEALKYAESTGEDCEHMAAMMPSAYLVQRLGDLGNQWERSQSLDSQAWPCRALFVRALLAISSLNRLVVWHTAVRSTYNDDVAADVDRRIEASEHAWDADDSSRAENGPARRQKVASDALLGDGPRGIHSYTALLSSPSRADPLVPVNGHERGAAAGKPDTAGEAGAAESGAGLDGRSGRRPSGSAANPPHWRRGSRDSSDAAAADKGLNVIVETALDGHVRYISPACQQLLGVDPESMVGQPASAIFDPSDANLCREAVAQLLVDCTQTVELNTRVHSPNGGEAIDVEAKGMLIYSQPHYEPSHVLWVLHCVSTAALPLPMASLPPPLPMIPQGHVPQSPVESISEAGERLLRSTAATTGAAGLLDAAHYAAGAGPGDDEATPPPLPLEPVTCRICDRSIPAAYFEEHTWLCAKSHRAAMDVERQNDRLGDIKTQLHAWFPGCTHDELDDLVHGEIDAEALDERAQQQSDAVGSPAWQMMVTKSSTVIASMSNACVQAMALSEADAAPQCTWRPDNSSPCQGLLPGAGPDYDFARSASWAEVANYRPPTLGYSDPGLEALSIRLRQAIADKLRAVDSLQYAIVESSLACSSWVGVDDAMVASALPTSFALGMATRSASDLAALAAQQSTAGSQMADMADPDTPGPHAGGTRESSERPALPRSLSSCSLDATSRQSAASLSAAAAGQQGEPGGSPAGKRPQPIWIPARALPEAPGSPSAAYCITPASPVPSRQSALLHAATGGLQLAGAWAHGRSSISEASIMATPTVPSIQDFDLIKPLSKGAYGSVYLAKKRSTGEYYAIKTLRKADMIAKNQISNVKAERAIMMAQTGSPYVVRLLYTFQTRTHLYLVMEYLNGGDCGALLKAIGVLPKEWARQYLGEVVLGIEDLHRRSVVHRDLKPENLLIDSDGHLKLTDFGLSKLGFLDRRVGQQSIPHPLSFQDTPQPPEPQAVEAEASSSHAQPAQAMVANKRVAALREDCQSLSAAGQGKISTASESSSSASSGSSGGEEGSGTAADSTRRKRALGTPDYIAPESILGLDSGEGVDWWALGVICYEFHFGIPPFHDDTPEKVFENILAGSIEFYDDRSGSAANAAADAAPSRSSTGGGSPEASDDGLDIPSTSPETRDFICRLLCRDPKRRLGYNGADEVKAHPFFSGICWDTLLDAQPAFVPRVDDVEDTGYFDPRGATMGDHEPNGDLAVGRESSGRRSSAESGLPAKSPHETPIALAHSSLVALYRPRTLPLNLGDAPREPGGADALHASGVATARHALGDAGNRANAISHTEPDGEPEFGGFTFKNLPALEEANRHEIVKLRRRSTMVGMAQLPGVRPDSPALSGVRGSGSCRNNSVTGSVGPSPSALSFQTSVSSARDLRQRSNSVLLGRLLQPPGPDSNAVADRAPRQRDPQTAPLASAPSASMLTLQRHSTGPHSADSSGAGGQWPGGPDWRLGTGNVPAVGSPPTMERPQALPLHHGHRRVLSAHSQRGSLLNPNACAPQCEAAAAAGGSESPLITEYQQSRICLVADDNPVCCKIMEIILRRLHMECVVVRNGAEAIRCAMGRTVYRCIFMDTGMPIVGGDEATRMIKSTFNSNRNTPVVAMVAYEGEASDLLYDGAIVKPLTARQVRRLLSCETPDWQ</sequence>
<feature type="domain" description="Protein kinase" evidence="11">
    <location>
        <begin position="1057"/>
        <end position="1439"/>
    </location>
</feature>
<organism evidence="15 16">
    <name type="scientific">Coemansia biformis</name>
    <dbReference type="NCBI Taxonomy" id="1286918"/>
    <lineage>
        <taxon>Eukaryota</taxon>
        <taxon>Fungi</taxon>
        <taxon>Fungi incertae sedis</taxon>
        <taxon>Zoopagomycota</taxon>
        <taxon>Kickxellomycotina</taxon>
        <taxon>Kickxellomycetes</taxon>
        <taxon>Kickxellales</taxon>
        <taxon>Kickxellaceae</taxon>
        <taxon>Coemansia</taxon>
    </lineage>
</organism>
<comment type="caution">
    <text evidence="15">The sequence shown here is derived from an EMBL/GenBank/DDBJ whole genome shotgun (WGS) entry which is preliminary data.</text>
</comment>
<evidence type="ECO:0000256" key="1">
    <source>
        <dbReference type="ARBA" id="ARBA00012513"/>
    </source>
</evidence>
<evidence type="ECO:0000256" key="4">
    <source>
        <dbReference type="ARBA" id="ARBA00022741"/>
    </source>
</evidence>
<dbReference type="GO" id="GO:0005524">
    <property type="term" value="F:ATP binding"/>
    <property type="evidence" value="ECO:0007669"/>
    <property type="project" value="UniProtKB-KW"/>
</dbReference>
<dbReference type="InterPro" id="IPR000719">
    <property type="entry name" value="Prot_kinase_dom"/>
</dbReference>
<dbReference type="Gene3D" id="1.10.510.10">
    <property type="entry name" value="Transferase(Phosphotransferase) domain 1"/>
    <property type="match status" value="3"/>
</dbReference>
<feature type="compositionally biased region" description="Low complexity" evidence="10">
    <location>
        <begin position="954"/>
        <end position="971"/>
    </location>
</feature>
<dbReference type="Gene3D" id="3.30.450.20">
    <property type="entry name" value="PAS domain"/>
    <property type="match status" value="1"/>
</dbReference>
<accession>A0A9W7YDX1</accession>
<evidence type="ECO:0000259" key="11">
    <source>
        <dbReference type="PROSITE" id="PS50011"/>
    </source>
</evidence>
<dbReference type="CDD" id="cd00130">
    <property type="entry name" value="PAS"/>
    <property type="match status" value="1"/>
</dbReference>
<feature type="compositionally biased region" description="Low complexity" evidence="10">
    <location>
        <begin position="1275"/>
        <end position="1287"/>
    </location>
</feature>
<evidence type="ECO:0000313" key="16">
    <source>
        <dbReference type="Proteomes" id="UP001143981"/>
    </source>
</evidence>
<dbReference type="OrthoDB" id="162894at2759"/>
<dbReference type="Proteomes" id="UP001143981">
    <property type="component" value="Unassembled WGS sequence"/>
</dbReference>
<evidence type="ECO:0000256" key="8">
    <source>
        <dbReference type="ARBA" id="ARBA00048679"/>
    </source>
</evidence>
<proteinExistence type="predicted"/>
<dbReference type="Gene3D" id="3.40.50.2300">
    <property type="match status" value="1"/>
</dbReference>
<keyword evidence="6" id="KW-0067">ATP-binding</keyword>
<dbReference type="PANTHER" id="PTHR24356:SF1">
    <property type="entry name" value="SERINE_THREONINE-PROTEIN KINASE GREATWALL"/>
    <property type="match status" value="1"/>
</dbReference>
<feature type="compositionally biased region" description="Low complexity" evidence="10">
    <location>
        <begin position="1692"/>
        <end position="1706"/>
    </location>
</feature>
<dbReference type="InterPro" id="IPR035965">
    <property type="entry name" value="PAS-like_dom_sf"/>
</dbReference>
<evidence type="ECO:0000256" key="7">
    <source>
        <dbReference type="ARBA" id="ARBA00047899"/>
    </source>
</evidence>
<evidence type="ECO:0000259" key="14">
    <source>
        <dbReference type="PROSITE" id="PS51285"/>
    </source>
</evidence>
<dbReference type="EMBL" id="JANBOI010000212">
    <property type="protein sequence ID" value="KAJ1732583.1"/>
    <property type="molecule type" value="Genomic_DNA"/>
</dbReference>
<keyword evidence="4" id="KW-0547">Nucleotide-binding</keyword>
<dbReference type="GO" id="GO:0000160">
    <property type="term" value="P:phosphorelay signal transduction system"/>
    <property type="evidence" value="ECO:0007669"/>
    <property type="project" value="InterPro"/>
</dbReference>
<evidence type="ECO:0000256" key="9">
    <source>
        <dbReference type="PROSITE-ProRule" id="PRU00169"/>
    </source>
</evidence>
<dbReference type="InterPro" id="IPR011006">
    <property type="entry name" value="CheY-like_superfamily"/>
</dbReference>
<keyword evidence="3 15" id="KW-0808">Transferase</keyword>
<feature type="region of interest" description="Disordered" evidence="10">
    <location>
        <begin position="1217"/>
        <end position="1248"/>
    </location>
</feature>
<feature type="compositionally biased region" description="Polar residues" evidence="10">
    <location>
        <begin position="1707"/>
        <end position="1718"/>
    </location>
</feature>
<dbReference type="SMART" id="SM00220">
    <property type="entry name" value="S_TKc"/>
    <property type="match status" value="1"/>
</dbReference>
<dbReference type="Pfam" id="PF00069">
    <property type="entry name" value="Pkinase"/>
    <property type="match status" value="2"/>
</dbReference>
<dbReference type="Gene3D" id="3.30.200.20">
    <property type="entry name" value="Phosphorylase Kinase, domain 1"/>
    <property type="match status" value="2"/>
</dbReference>
<feature type="region of interest" description="Disordered" evidence="10">
    <location>
        <begin position="1377"/>
        <end position="1406"/>
    </location>
</feature>
<feature type="modified residue" description="4-aspartylphosphate" evidence="9">
    <location>
        <position position="1854"/>
    </location>
</feature>
<feature type="region of interest" description="Disordered" evidence="10">
    <location>
        <begin position="1609"/>
        <end position="1752"/>
    </location>
</feature>
<keyword evidence="16" id="KW-1185">Reference proteome</keyword>
<comment type="catalytic activity">
    <reaction evidence="7">
        <text>L-threonyl-[protein] + ATP = O-phospho-L-threonyl-[protein] + ADP + H(+)</text>
        <dbReference type="Rhea" id="RHEA:46608"/>
        <dbReference type="Rhea" id="RHEA-COMP:11060"/>
        <dbReference type="Rhea" id="RHEA-COMP:11605"/>
        <dbReference type="ChEBI" id="CHEBI:15378"/>
        <dbReference type="ChEBI" id="CHEBI:30013"/>
        <dbReference type="ChEBI" id="CHEBI:30616"/>
        <dbReference type="ChEBI" id="CHEBI:61977"/>
        <dbReference type="ChEBI" id="CHEBI:456216"/>
        <dbReference type="EC" id="2.7.11.1"/>
    </reaction>
</comment>
<feature type="non-terminal residue" evidence="15">
    <location>
        <position position="1"/>
    </location>
</feature>
<keyword evidence="2" id="KW-0723">Serine/threonine-protein kinase</keyword>
<dbReference type="SUPFAM" id="SSF52172">
    <property type="entry name" value="CheY-like"/>
    <property type="match status" value="1"/>
</dbReference>
<evidence type="ECO:0000256" key="3">
    <source>
        <dbReference type="ARBA" id="ARBA00022679"/>
    </source>
</evidence>
<dbReference type="InterPro" id="IPR008271">
    <property type="entry name" value="Ser/Thr_kinase_AS"/>
</dbReference>
<dbReference type="PROSITE" id="PS50011">
    <property type="entry name" value="PROTEIN_KINASE_DOM"/>
    <property type="match status" value="1"/>
</dbReference>
<feature type="region of interest" description="Disordered" evidence="10">
    <location>
        <begin position="183"/>
        <end position="213"/>
    </location>
</feature>
<dbReference type="PROSITE" id="PS51285">
    <property type="entry name" value="AGC_KINASE_CTER"/>
    <property type="match status" value="1"/>
</dbReference>
<feature type="compositionally biased region" description="Low complexity" evidence="10">
    <location>
        <begin position="1233"/>
        <end position="1242"/>
    </location>
</feature>
<gene>
    <name evidence="15" type="primary">RIM15</name>
    <name evidence="15" type="ORF">LPJ61_001974</name>
</gene>
<feature type="region of interest" description="Disordered" evidence="10">
    <location>
        <begin position="422"/>
        <end position="486"/>
    </location>
</feature>
<feature type="compositionally biased region" description="Polar residues" evidence="10">
    <location>
        <begin position="1628"/>
        <end position="1653"/>
    </location>
</feature>
<dbReference type="PANTHER" id="PTHR24356">
    <property type="entry name" value="SERINE/THREONINE-PROTEIN KINASE"/>
    <property type="match status" value="1"/>
</dbReference>
<feature type="compositionally biased region" description="Polar residues" evidence="10">
    <location>
        <begin position="196"/>
        <end position="212"/>
    </location>
</feature>
<dbReference type="GO" id="GO:0005634">
    <property type="term" value="C:nucleus"/>
    <property type="evidence" value="ECO:0007669"/>
    <property type="project" value="TreeGrafter"/>
</dbReference>
<dbReference type="PROSITE" id="PS00108">
    <property type="entry name" value="PROTEIN_KINASE_ST"/>
    <property type="match status" value="1"/>
</dbReference>
<dbReference type="FunFam" id="3.30.200.20:FF:001008">
    <property type="entry name" value="Serine/threonine-protein kinase cek1"/>
    <property type="match status" value="1"/>
</dbReference>
<dbReference type="GO" id="GO:0005737">
    <property type="term" value="C:cytoplasm"/>
    <property type="evidence" value="ECO:0007669"/>
    <property type="project" value="TreeGrafter"/>
</dbReference>
<keyword evidence="5" id="KW-0418">Kinase</keyword>
<dbReference type="InterPro" id="IPR050236">
    <property type="entry name" value="Ser_Thr_kinase_AGC"/>
</dbReference>